<reference evidence="2" key="1">
    <citation type="submission" date="2013-09" db="EMBL/GenBank/DDBJ databases">
        <title>Corchorus olitorius genome sequencing.</title>
        <authorList>
            <person name="Alam M."/>
            <person name="Haque M.S."/>
            <person name="Islam M.S."/>
            <person name="Emdad E.M."/>
            <person name="Islam M.M."/>
            <person name="Ahmed B."/>
            <person name="Halim A."/>
            <person name="Hossen Q.M.M."/>
            <person name="Hossain M.Z."/>
            <person name="Ahmed R."/>
            <person name="Khan M.M."/>
            <person name="Islam R."/>
            <person name="Rashid M.M."/>
            <person name="Khan S.A."/>
            <person name="Rahman M.S."/>
            <person name="Alam M."/>
            <person name="Yahiya A.S."/>
            <person name="Khan M.S."/>
            <person name="Azam M.S."/>
            <person name="Haque T."/>
            <person name="Lashkar M.Z.H."/>
            <person name="Akhand A.I."/>
            <person name="Morshed G."/>
            <person name="Roy S."/>
            <person name="Uddin K.S."/>
            <person name="Rabeya T."/>
            <person name="Hossain A.S."/>
            <person name="Chowdhury A."/>
            <person name="Snigdha A.R."/>
            <person name="Mortoza M.S."/>
            <person name="Matin S.A."/>
            <person name="Hoque S.M.E."/>
            <person name="Islam M.K."/>
            <person name="Roy D.K."/>
            <person name="Haider R."/>
            <person name="Moosa M.M."/>
            <person name="Elias S.M."/>
            <person name="Hasan A.M."/>
            <person name="Jahan S."/>
            <person name="Shafiuddin M."/>
            <person name="Mahmood N."/>
            <person name="Shommy N.S."/>
        </authorList>
    </citation>
    <scope>NUCLEOTIDE SEQUENCE [LARGE SCALE GENOMIC DNA]</scope>
    <source>
        <strain evidence="2">cv. O-4</strain>
    </source>
</reference>
<proteinExistence type="predicted"/>
<evidence type="ECO:0000313" key="2">
    <source>
        <dbReference type="Proteomes" id="UP000187203"/>
    </source>
</evidence>
<dbReference type="EMBL" id="AWUE01015330">
    <property type="protein sequence ID" value="OMO98529.1"/>
    <property type="molecule type" value="Genomic_DNA"/>
</dbReference>
<name>A0A1R3JUF6_9ROSI</name>
<protein>
    <submittedName>
        <fullName evidence="1">Uncharacterized protein</fullName>
    </submittedName>
</protein>
<accession>A0A1R3JUF6</accession>
<evidence type="ECO:0000313" key="1">
    <source>
        <dbReference type="EMBL" id="OMO98529.1"/>
    </source>
</evidence>
<dbReference type="AlphaFoldDB" id="A0A1R3JUF6"/>
<gene>
    <name evidence="1" type="ORF">COLO4_13831</name>
</gene>
<organism evidence="1 2">
    <name type="scientific">Corchorus olitorius</name>
    <dbReference type="NCBI Taxonomy" id="93759"/>
    <lineage>
        <taxon>Eukaryota</taxon>
        <taxon>Viridiplantae</taxon>
        <taxon>Streptophyta</taxon>
        <taxon>Embryophyta</taxon>
        <taxon>Tracheophyta</taxon>
        <taxon>Spermatophyta</taxon>
        <taxon>Magnoliopsida</taxon>
        <taxon>eudicotyledons</taxon>
        <taxon>Gunneridae</taxon>
        <taxon>Pentapetalae</taxon>
        <taxon>rosids</taxon>
        <taxon>malvids</taxon>
        <taxon>Malvales</taxon>
        <taxon>Malvaceae</taxon>
        <taxon>Grewioideae</taxon>
        <taxon>Apeibeae</taxon>
        <taxon>Corchorus</taxon>
    </lineage>
</organism>
<comment type="caution">
    <text evidence="1">The sequence shown here is derived from an EMBL/GenBank/DDBJ whole genome shotgun (WGS) entry which is preliminary data.</text>
</comment>
<keyword evidence="2" id="KW-1185">Reference proteome</keyword>
<sequence>MSVFTDLSSIFYMFYLNQNDYGPSLFIKNLGQTAFKPIYDKFKFRVRVTQSTFKSLLKATTSFGPV</sequence>
<dbReference type="Proteomes" id="UP000187203">
    <property type="component" value="Unassembled WGS sequence"/>
</dbReference>